<evidence type="ECO:0000313" key="17">
    <source>
        <dbReference type="EMBL" id="KIV81263.1"/>
    </source>
</evidence>
<accession>A0A0D1Z2Z5</accession>
<dbReference type="Pfam" id="PF00153">
    <property type="entry name" value="Mito_carr"/>
    <property type="match status" value="3"/>
</dbReference>
<comment type="similarity">
    <text evidence="3 15">Belongs to the mitochondrial carrier (TC 2.A.29) family.</text>
</comment>
<comment type="function">
    <text evidence="1">Mitochondrial transporter that mediates uptake of thiamine pyrophosphate (ThPP) into mitochondria.</text>
</comment>
<name>A0A0D1Z2Z5_9EURO</name>
<dbReference type="Proteomes" id="UP000053599">
    <property type="component" value="Unassembled WGS sequence"/>
</dbReference>
<keyword evidence="5 15" id="KW-0813">Transport</keyword>
<dbReference type="InterPro" id="IPR011992">
    <property type="entry name" value="EF-hand-dom_pair"/>
</dbReference>
<evidence type="ECO:0000256" key="2">
    <source>
        <dbReference type="ARBA" id="ARBA00004448"/>
    </source>
</evidence>
<evidence type="ECO:0000256" key="12">
    <source>
        <dbReference type="ARBA" id="ARBA00023128"/>
    </source>
</evidence>
<dbReference type="FunFam" id="1.50.40.10:FF:000016">
    <property type="entry name" value="Solute carrier family 25 member 23"/>
    <property type="match status" value="1"/>
</dbReference>
<keyword evidence="11" id="KW-1133">Transmembrane helix</keyword>
<dbReference type="OrthoDB" id="270584at2759"/>
<proteinExistence type="inferred from homology"/>
<keyword evidence="12" id="KW-0496">Mitochondrion</keyword>
<keyword evidence="9" id="KW-0999">Mitochondrion inner membrane</keyword>
<dbReference type="PROSITE" id="PS50920">
    <property type="entry name" value="SOLCAR"/>
    <property type="match status" value="3"/>
</dbReference>
<feature type="domain" description="EF-hand" evidence="16">
    <location>
        <begin position="2"/>
        <end position="37"/>
    </location>
</feature>
<dbReference type="PROSITE" id="PS50222">
    <property type="entry name" value="EF_HAND_2"/>
    <property type="match status" value="2"/>
</dbReference>
<dbReference type="Gene3D" id="1.10.238.10">
    <property type="entry name" value="EF-hand"/>
    <property type="match status" value="1"/>
</dbReference>
<dbReference type="STRING" id="1016849.A0A0D1Z2Z5"/>
<evidence type="ECO:0000256" key="3">
    <source>
        <dbReference type="ARBA" id="ARBA00006375"/>
    </source>
</evidence>
<dbReference type="AlphaFoldDB" id="A0A0D1Z2Z5"/>
<dbReference type="PRINTS" id="PR00926">
    <property type="entry name" value="MITOCARRIER"/>
</dbReference>
<evidence type="ECO:0000256" key="6">
    <source>
        <dbReference type="ARBA" id="ARBA00022692"/>
    </source>
</evidence>
<sequence length="489" mass="54089">MAKDLDIEGLWQVFDADKKGWLSYQDFQRGLQRIDHPMASSESVVESSFRSMELDGDGRLSKSHFSRFLRRAEANLKHVFDDLPRSRDGRVTRSAVREGLEQSHTDMAQANLRDLFETISSAHDDGALTFEEWRDFFVFSPTLLTNLCDSVGFYTRILHSGYDGDTSVIHDRVKHIEYYLCGGIASATSRTVTAPLDRLKVFLIGQTNSKNGATEQLYRGRPIEAGKEAMISLQAACSALWRAGGVRSLWAGNGLNILKMFPEGAIKFGTYEAAKRFFTKLQGVSDPSKISPTAQFVSGGFGGVLAQLVAYPVDTLRFRVQCGMVEGGVYGQQLIAQTAQKMWQSGGIRPFYCGVLWGILGQFPYSSLDLTTFEYTKQWAIRRNERCGFTGKDARPGAVTTAAIGAFSGAFGASVVWPLNMLRTRLQTQGTPVHPPTYTGIVDVTRKTIQNEGLSALFRGITPNLIKVVPAVSITYVVYEQSKQAFGLE</sequence>
<evidence type="ECO:0000256" key="5">
    <source>
        <dbReference type="ARBA" id="ARBA00022448"/>
    </source>
</evidence>
<evidence type="ECO:0000256" key="10">
    <source>
        <dbReference type="ARBA" id="ARBA00022837"/>
    </source>
</evidence>
<comment type="subcellular location">
    <subcellularLocation>
        <location evidence="2">Mitochondrion inner membrane</location>
        <topology evidence="2">Multi-pass membrane protein</topology>
    </subcellularLocation>
</comment>
<feature type="repeat" description="Solcar" evidence="14">
    <location>
        <begin position="396"/>
        <end position="485"/>
    </location>
</feature>
<feature type="repeat" description="Solcar" evidence="14">
    <location>
        <begin position="290"/>
        <end position="379"/>
    </location>
</feature>
<protein>
    <recommendedName>
        <fullName evidence="4">Mitochondrial thiamine pyrophosphate carrier 1</fullName>
    </recommendedName>
</protein>
<evidence type="ECO:0000256" key="15">
    <source>
        <dbReference type="RuleBase" id="RU000488"/>
    </source>
</evidence>
<feature type="repeat" description="Solcar" evidence="14">
    <location>
        <begin position="173"/>
        <end position="277"/>
    </location>
</feature>
<reference evidence="17 18" key="1">
    <citation type="submission" date="2015-01" db="EMBL/GenBank/DDBJ databases">
        <title>The Genome Sequence of Exophiala sideris CBS121828.</title>
        <authorList>
            <consortium name="The Broad Institute Genomics Platform"/>
            <person name="Cuomo C."/>
            <person name="de Hoog S."/>
            <person name="Gorbushina A."/>
            <person name="Stielow B."/>
            <person name="Teixiera M."/>
            <person name="Abouelleil A."/>
            <person name="Chapman S.B."/>
            <person name="Priest M."/>
            <person name="Young S.K."/>
            <person name="Wortman J."/>
            <person name="Nusbaum C."/>
            <person name="Birren B."/>
        </authorList>
    </citation>
    <scope>NUCLEOTIDE SEQUENCE [LARGE SCALE GENOMIC DNA]</scope>
    <source>
        <strain evidence="17 18">CBS 121828</strain>
    </source>
</reference>
<dbReference type="GO" id="GO:0005509">
    <property type="term" value="F:calcium ion binding"/>
    <property type="evidence" value="ECO:0007669"/>
    <property type="project" value="InterPro"/>
</dbReference>
<evidence type="ECO:0000256" key="11">
    <source>
        <dbReference type="ARBA" id="ARBA00022989"/>
    </source>
</evidence>
<keyword evidence="13 14" id="KW-0472">Membrane</keyword>
<evidence type="ECO:0000259" key="16">
    <source>
        <dbReference type="PROSITE" id="PS50222"/>
    </source>
</evidence>
<dbReference type="GO" id="GO:0055085">
    <property type="term" value="P:transmembrane transport"/>
    <property type="evidence" value="ECO:0007669"/>
    <property type="project" value="InterPro"/>
</dbReference>
<keyword evidence="8" id="KW-0677">Repeat</keyword>
<keyword evidence="7" id="KW-0479">Metal-binding</keyword>
<dbReference type="SMART" id="SM00054">
    <property type="entry name" value="EFh"/>
    <property type="match status" value="3"/>
</dbReference>
<feature type="domain" description="EF-hand" evidence="16">
    <location>
        <begin position="40"/>
        <end position="75"/>
    </location>
</feature>
<evidence type="ECO:0000256" key="9">
    <source>
        <dbReference type="ARBA" id="ARBA00022792"/>
    </source>
</evidence>
<dbReference type="InterPro" id="IPR018108">
    <property type="entry name" value="MCP_transmembrane"/>
</dbReference>
<evidence type="ECO:0000313" key="18">
    <source>
        <dbReference type="Proteomes" id="UP000053599"/>
    </source>
</evidence>
<dbReference type="PANTHER" id="PTHR24089">
    <property type="entry name" value="SOLUTE CARRIER FAMILY 25"/>
    <property type="match status" value="1"/>
</dbReference>
<organism evidence="17 18">
    <name type="scientific">Exophiala sideris</name>
    <dbReference type="NCBI Taxonomy" id="1016849"/>
    <lineage>
        <taxon>Eukaryota</taxon>
        <taxon>Fungi</taxon>
        <taxon>Dikarya</taxon>
        <taxon>Ascomycota</taxon>
        <taxon>Pezizomycotina</taxon>
        <taxon>Eurotiomycetes</taxon>
        <taxon>Chaetothyriomycetidae</taxon>
        <taxon>Chaetothyriales</taxon>
        <taxon>Herpotrichiellaceae</taxon>
        <taxon>Exophiala</taxon>
    </lineage>
</organism>
<gene>
    <name evidence="17" type="ORF">PV11_03461</name>
</gene>
<dbReference type="Pfam" id="PF13499">
    <property type="entry name" value="EF-hand_7"/>
    <property type="match status" value="1"/>
</dbReference>
<dbReference type="SUPFAM" id="SSF103506">
    <property type="entry name" value="Mitochondrial carrier"/>
    <property type="match status" value="1"/>
</dbReference>
<evidence type="ECO:0000256" key="8">
    <source>
        <dbReference type="ARBA" id="ARBA00022737"/>
    </source>
</evidence>
<evidence type="ECO:0000256" key="14">
    <source>
        <dbReference type="PROSITE-ProRule" id="PRU00282"/>
    </source>
</evidence>
<dbReference type="EMBL" id="KN846952">
    <property type="protein sequence ID" value="KIV81263.1"/>
    <property type="molecule type" value="Genomic_DNA"/>
</dbReference>
<dbReference type="Gene3D" id="1.50.40.10">
    <property type="entry name" value="Mitochondrial carrier domain"/>
    <property type="match status" value="1"/>
</dbReference>
<evidence type="ECO:0000256" key="1">
    <source>
        <dbReference type="ARBA" id="ARBA00002238"/>
    </source>
</evidence>
<keyword evidence="10" id="KW-0106">Calcium</keyword>
<evidence type="ECO:0000256" key="4">
    <source>
        <dbReference type="ARBA" id="ARBA00021935"/>
    </source>
</evidence>
<keyword evidence="6 14" id="KW-0812">Transmembrane</keyword>
<dbReference type="GO" id="GO:0005743">
    <property type="term" value="C:mitochondrial inner membrane"/>
    <property type="evidence" value="ECO:0007669"/>
    <property type="project" value="UniProtKB-SubCell"/>
</dbReference>
<dbReference type="InterPro" id="IPR002048">
    <property type="entry name" value="EF_hand_dom"/>
</dbReference>
<evidence type="ECO:0000256" key="7">
    <source>
        <dbReference type="ARBA" id="ARBA00022723"/>
    </source>
</evidence>
<dbReference type="InterPro" id="IPR023395">
    <property type="entry name" value="MCP_dom_sf"/>
</dbReference>
<evidence type="ECO:0000256" key="13">
    <source>
        <dbReference type="ARBA" id="ARBA00023136"/>
    </source>
</evidence>
<dbReference type="SUPFAM" id="SSF47473">
    <property type="entry name" value="EF-hand"/>
    <property type="match status" value="1"/>
</dbReference>
<dbReference type="InterPro" id="IPR002067">
    <property type="entry name" value="MCP"/>
</dbReference>